<dbReference type="Proteomes" id="UP000094256">
    <property type="component" value="Chromosome"/>
</dbReference>
<sequence length="167" mass="17322">MTDDVTARLALPLLSAGQAQKEMTHNEALTLLDLFAHPVVLAIGIDTPPATPVAGQCWIVGAAPTGVWAGHARHLAGWSDGGWRFCIPKTGMRVWNLSDASEALFDGSGWSVGVVRGSRLEIDGVQVVAAQQSTIAEPSGGTVADIEAREAISAILAALHTHGLIAA</sequence>
<evidence type="ECO:0008006" key="3">
    <source>
        <dbReference type="Google" id="ProtNLM"/>
    </source>
</evidence>
<dbReference type="KEGG" id="span:AWL63_00930"/>
<reference evidence="1 2" key="1">
    <citation type="submission" date="2016-01" db="EMBL/GenBank/DDBJ databases">
        <title>Complete genome and mega plasmid sequence of Sphingomonas panacis DCY99 elicits systemic resistance in rice to Xanthomonas oryzae.</title>
        <authorList>
            <person name="Kim Y.J."/>
            <person name="Yang D.C."/>
            <person name="Sing P."/>
        </authorList>
    </citation>
    <scope>NUCLEOTIDE SEQUENCE [LARGE SCALE GENOMIC DNA]</scope>
    <source>
        <strain evidence="1 2">DCY99</strain>
    </source>
</reference>
<dbReference type="Pfam" id="PF10983">
    <property type="entry name" value="DUF2793"/>
    <property type="match status" value="1"/>
</dbReference>
<dbReference type="STRING" id="1560345.AWL63_00930"/>
<dbReference type="InterPro" id="IPR021251">
    <property type="entry name" value="DUF2793"/>
</dbReference>
<organism evidence="1 2">
    <name type="scientific">Sphingomonas panacis</name>
    <dbReference type="NCBI Taxonomy" id="1560345"/>
    <lineage>
        <taxon>Bacteria</taxon>
        <taxon>Pseudomonadati</taxon>
        <taxon>Pseudomonadota</taxon>
        <taxon>Alphaproteobacteria</taxon>
        <taxon>Sphingomonadales</taxon>
        <taxon>Sphingomonadaceae</taxon>
        <taxon>Sphingomonas</taxon>
    </lineage>
</organism>
<evidence type="ECO:0000313" key="2">
    <source>
        <dbReference type="Proteomes" id="UP000094256"/>
    </source>
</evidence>
<accession>A0A1B3Z5P8</accession>
<dbReference type="RefSeq" id="WP_069203338.1">
    <property type="nucleotide sequence ID" value="NZ_CP014168.1"/>
</dbReference>
<keyword evidence="2" id="KW-1185">Reference proteome</keyword>
<dbReference type="OrthoDB" id="564699at2"/>
<dbReference type="EMBL" id="CP014168">
    <property type="protein sequence ID" value="AOH82754.1"/>
    <property type="molecule type" value="Genomic_DNA"/>
</dbReference>
<dbReference type="AlphaFoldDB" id="A0A1B3Z5P8"/>
<name>A0A1B3Z5P8_9SPHN</name>
<protein>
    <recommendedName>
        <fullName evidence="3">DUF2793 domain-containing protein</fullName>
    </recommendedName>
</protein>
<evidence type="ECO:0000313" key="1">
    <source>
        <dbReference type="EMBL" id="AOH82754.1"/>
    </source>
</evidence>
<proteinExistence type="predicted"/>
<gene>
    <name evidence="1" type="ORF">AWL63_00930</name>
</gene>